<keyword evidence="2" id="KW-1185">Reference proteome</keyword>
<dbReference type="Gene3D" id="3.40.50.150">
    <property type="entry name" value="Vaccinia Virus protein VP39"/>
    <property type="match status" value="1"/>
</dbReference>
<reference evidence="2" key="1">
    <citation type="journal article" date="2019" name="Int. J. Syst. Evol. Microbiol.">
        <title>The Global Catalogue of Microorganisms (GCM) 10K type strain sequencing project: providing services to taxonomists for standard genome sequencing and annotation.</title>
        <authorList>
            <consortium name="The Broad Institute Genomics Platform"/>
            <consortium name="The Broad Institute Genome Sequencing Center for Infectious Disease"/>
            <person name="Wu L."/>
            <person name="Ma J."/>
        </authorList>
    </citation>
    <scope>NUCLEOTIDE SEQUENCE [LARGE SCALE GENOMIC DNA]</scope>
    <source>
        <strain evidence="2">CGMCC 1.9106</strain>
    </source>
</reference>
<proteinExistence type="predicted"/>
<dbReference type="RefSeq" id="WP_376810292.1">
    <property type="nucleotide sequence ID" value="NZ_JBHTAC010000059.1"/>
</dbReference>
<protein>
    <submittedName>
        <fullName evidence="1">Class I SAM-dependent methyltransferase</fullName>
    </submittedName>
</protein>
<dbReference type="Pfam" id="PF13489">
    <property type="entry name" value="Methyltransf_23"/>
    <property type="match status" value="1"/>
</dbReference>
<sequence>MALTAVRLLDDEALERSSVVANNAMNRERGLDGVNSYARDLGLHPLDRLRPRLAEHGAAAWLDLCCGQGRALVEAAGQAPDGLEIVGVDLVGHFDQRAYALNGGLTLVTASIAQWQPDRAFDLITCVHGLHYVGDKLGVLARALTWLSPGGTFAAHLDLASIRLADGAPAARLVRRLLREAGVAYDARRRIVTRTGPTVLDLPLEYAGADDQAGPNYTGQPAVDSYYRPLRTGTRPDPVPVPRRSVVVDDQGVRVGHGTWTFEADWDELSSAALSRIVFTPADVDHLELDIDVTWGEFTTVSSDADGFTEAVAEFARRWGRPAPDLTTLDPADGHIVVWQRPDE</sequence>
<gene>
    <name evidence="1" type="ORF">ACFQO7_34360</name>
</gene>
<evidence type="ECO:0000313" key="2">
    <source>
        <dbReference type="Proteomes" id="UP001596392"/>
    </source>
</evidence>
<evidence type="ECO:0000313" key="1">
    <source>
        <dbReference type="EMBL" id="MFC7247574.1"/>
    </source>
</evidence>
<organism evidence="1 2">
    <name type="scientific">Catellatospora aurea</name>
    <dbReference type="NCBI Taxonomy" id="1337874"/>
    <lineage>
        <taxon>Bacteria</taxon>
        <taxon>Bacillati</taxon>
        <taxon>Actinomycetota</taxon>
        <taxon>Actinomycetes</taxon>
        <taxon>Micromonosporales</taxon>
        <taxon>Micromonosporaceae</taxon>
        <taxon>Catellatospora</taxon>
    </lineage>
</organism>
<comment type="caution">
    <text evidence="1">The sequence shown here is derived from an EMBL/GenBank/DDBJ whole genome shotgun (WGS) entry which is preliminary data.</text>
</comment>
<dbReference type="GO" id="GO:0032259">
    <property type="term" value="P:methylation"/>
    <property type="evidence" value="ECO:0007669"/>
    <property type="project" value="UniProtKB-KW"/>
</dbReference>
<dbReference type="CDD" id="cd02440">
    <property type="entry name" value="AdoMet_MTases"/>
    <property type="match status" value="1"/>
</dbReference>
<accession>A0ABW2H6N3</accession>
<dbReference type="InterPro" id="IPR029063">
    <property type="entry name" value="SAM-dependent_MTases_sf"/>
</dbReference>
<dbReference type="SUPFAM" id="SSF53335">
    <property type="entry name" value="S-adenosyl-L-methionine-dependent methyltransferases"/>
    <property type="match status" value="1"/>
</dbReference>
<dbReference type="GO" id="GO:0008168">
    <property type="term" value="F:methyltransferase activity"/>
    <property type="evidence" value="ECO:0007669"/>
    <property type="project" value="UniProtKB-KW"/>
</dbReference>
<dbReference type="Proteomes" id="UP001596392">
    <property type="component" value="Unassembled WGS sequence"/>
</dbReference>
<dbReference type="EMBL" id="JBHTAC010000059">
    <property type="protein sequence ID" value="MFC7247574.1"/>
    <property type="molecule type" value="Genomic_DNA"/>
</dbReference>
<name>A0ABW2H6N3_9ACTN</name>
<keyword evidence="1" id="KW-0808">Transferase</keyword>
<keyword evidence="1" id="KW-0489">Methyltransferase</keyword>